<accession>A0A5D0GPG8</accession>
<evidence type="ECO:0000259" key="5">
    <source>
        <dbReference type="PROSITE" id="PS51782"/>
    </source>
</evidence>
<comment type="caution">
    <text evidence="6">The sequence shown here is derived from an EMBL/GenBank/DDBJ whole genome shotgun (WGS) entry which is preliminary data.</text>
</comment>
<dbReference type="CDD" id="cd00118">
    <property type="entry name" value="LysM"/>
    <property type="match status" value="1"/>
</dbReference>
<protein>
    <recommendedName>
        <fullName evidence="3">Potassium binding protein Kbp</fullName>
    </recommendedName>
</protein>
<evidence type="ECO:0000259" key="4">
    <source>
        <dbReference type="PROSITE" id="PS50914"/>
    </source>
</evidence>
<dbReference type="InterPro" id="IPR052196">
    <property type="entry name" value="Bact_Kbp"/>
</dbReference>
<dbReference type="Gene3D" id="3.10.350.10">
    <property type="entry name" value="LysM domain"/>
    <property type="match status" value="1"/>
</dbReference>
<feature type="domain" description="LysM" evidence="5">
    <location>
        <begin position="112"/>
        <end position="161"/>
    </location>
</feature>
<dbReference type="SUPFAM" id="SSF54106">
    <property type="entry name" value="LysM domain"/>
    <property type="match status" value="1"/>
</dbReference>
<keyword evidence="7" id="KW-1185">Reference proteome</keyword>
<dbReference type="Proteomes" id="UP000324550">
    <property type="component" value="Unassembled WGS sequence"/>
</dbReference>
<gene>
    <name evidence="6" type="primary">lysM</name>
    <name evidence="6" type="ORF">FVF61_00850</name>
</gene>
<dbReference type="PANTHER" id="PTHR34700:SF8">
    <property type="entry name" value="POTASSIUM BINDING PROTEIN KBP"/>
    <property type="match status" value="1"/>
</dbReference>
<evidence type="ECO:0000256" key="1">
    <source>
        <dbReference type="ARBA" id="ARBA00004496"/>
    </source>
</evidence>
<dbReference type="RefSeq" id="WP_148452269.1">
    <property type="nucleotide sequence ID" value="NZ_VSFC01000002.1"/>
</dbReference>
<dbReference type="GO" id="GO:0005737">
    <property type="term" value="C:cytoplasm"/>
    <property type="evidence" value="ECO:0007669"/>
    <property type="project" value="UniProtKB-SubCell"/>
</dbReference>
<organism evidence="6 7">
    <name type="scientific">Formosa maritima</name>
    <dbReference type="NCBI Taxonomy" id="2592046"/>
    <lineage>
        <taxon>Bacteria</taxon>
        <taxon>Pseudomonadati</taxon>
        <taxon>Bacteroidota</taxon>
        <taxon>Flavobacteriia</taxon>
        <taxon>Flavobacteriales</taxon>
        <taxon>Flavobacteriaceae</taxon>
        <taxon>Formosa</taxon>
    </lineage>
</organism>
<evidence type="ECO:0000256" key="3">
    <source>
        <dbReference type="ARBA" id="ARBA00072219"/>
    </source>
</evidence>
<dbReference type="OrthoDB" id="370541at2"/>
<proteinExistence type="predicted"/>
<dbReference type="InterPro" id="IPR007055">
    <property type="entry name" value="BON_dom"/>
</dbReference>
<feature type="domain" description="BON" evidence="4">
    <location>
        <begin position="38"/>
        <end position="106"/>
    </location>
</feature>
<dbReference type="Pfam" id="PF04972">
    <property type="entry name" value="BON"/>
    <property type="match status" value="1"/>
</dbReference>
<dbReference type="PANTHER" id="PTHR34700">
    <property type="entry name" value="POTASSIUM BINDING PROTEIN KBP"/>
    <property type="match status" value="1"/>
</dbReference>
<evidence type="ECO:0000256" key="2">
    <source>
        <dbReference type="ARBA" id="ARBA00022490"/>
    </source>
</evidence>
<dbReference type="FunFam" id="3.10.350.10:FF:000001">
    <property type="entry name" value="Peptidoglycan-binding protein LysM"/>
    <property type="match status" value="1"/>
</dbReference>
<dbReference type="EMBL" id="VSFC01000002">
    <property type="protein sequence ID" value="TYA60199.1"/>
    <property type="molecule type" value="Genomic_DNA"/>
</dbReference>
<keyword evidence="2" id="KW-0963">Cytoplasm</keyword>
<comment type="subcellular location">
    <subcellularLocation>
        <location evidence="1">Cytoplasm</location>
    </subcellularLocation>
</comment>
<name>A0A5D0GPG8_9FLAO</name>
<dbReference type="InterPro" id="IPR018392">
    <property type="entry name" value="LysM"/>
</dbReference>
<dbReference type="AlphaFoldDB" id="A0A5D0GPG8"/>
<evidence type="ECO:0000313" key="6">
    <source>
        <dbReference type="EMBL" id="TYA60199.1"/>
    </source>
</evidence>
<dbReference type="Pfam" id="PF01476">
    <property type="entry name" value="LysM"/>
    <property type="match status" value="1"/>
</dbReference>
<dbReference type="SMART" id="SM00257">
    <property type="entry name" value="LysM"/>
    <property type="match status" value="1"/>
</dbReference>
<dbReference type="NCBIfam" id="NF008399">
    <property type="entry name" value="PRK11198.1"/>
    <property type="match status" value="1"/>
</dbReference>
<dbReference type="PROSITE" id="PS51782">
    <property type="entry name" value="LYSM"/>
    <property type="match status" value="1"/>
</dbReference>
<dbReference type="InterPro" id="IPR036779">
    <property type="entry name" value="LysM_dom_sf"/>
</dbReference>
<dbReference type="PROSITE" id="PS50914">
    <property type="entry name" value="BON"/>
    <property type="match status" value="1"/>
</dbReference>
<sequence length="165" mass="17688">MGLFTFIKNAGAKVFGIGKTNAEEAAEKTADAAAVKLKRETAAANKLKETISDLGLEVENLNVYISDDQATVTGAAFNQATKEKVVLVVGNSNGIATVDDQMTVENPEPEAQFHTVISGDTLGKIAKKFYGNAMKYPVIFEANKPMLKNPDLIYPGQVLRIPALD</sequence>
<reference evidence="6 7" key="1">
    <citation type="submission" date="2019-08" db="EMBL/GenBank/DDBJ databases">
        <title>Formosa sediminis sp. nov., isolated from marine sediment.</title>
        <authorList>
            <person name="Cao W.R."/>
        </authorList>
    </citation>
    <scope>NUCLEOTIDE SEQUENCE [LARGE SCALE GENOMIC DNA]</scope>
    <source>
        <strain evidence="6 7">1494</strain>
    </source>
</reference>
<evidence type="ECO:0000313" key="7">
    <source>
        <dbReference type="Proteomes" id="UP000324550"/>
    </source>
</evidence>